<sequence>MLKHVVCWKIADADSVESLDAIGRIEDGLRSLVGTVPSIRALDVGPSVLTGPNHWDLALIVDFDNEAGLEEYQVHPEHKKVGAYIRSVVSEQATVDFVV</sequence>
<accession>A0A5C8UUZ5</accession>
<proteinExistence type="predicted"/>
<name>A0A5C8UUZ5_9MICO</name>
<dbReference type="InterPro" id="IPR011008">
    <property type="entry name" value="Dimeric_a/b-barrel"/>
</dbReference>
<protein>
    <submittedName>
        <fullName evidence="2">Dabb family protein</fullName>
    </submittedName>
</protein>
<dbReference type="Gene3D" id="3.30.70.100">
    <property type="match status" value="1"/>
</dbReference>
<comment type="caution">
    <text evidence="2">The sequence shown here is derived from an EMBL/GenBank/DDBJ whole genome shotgun (WGS) entry which is preliminary data.</text>
</comment>
<dbReference type="SUPFAM" id="SSF54909">
    <property type="entry name" value="Dimeric alpha+beta barrel"/>
    <property type="match status" value="1"/>
</dbReference>
<dbReference type="AlphaFoldDB" id="A0A5C8UUZ5"/>
<organism evidence="2 3">
    <name type="scientific">Lacisediminihabitans profunda</name>
    <dbReference type="NCBI Taxonomy" id="2594790"/>
    <lineage>
        <taxon>Bacteria</taxon>
        <taxon>Bacillati</taxon>
        <taxon>Actinomycetota</taxon>
        <taxon>Actinomycetes</taxon>
        <taxon>Micrococcales</taxon>
        <taxon>Microbacteriaceae</taxon>
        <taxon>Lacisediminihabitans</taxon>
    </lineage>
</organism>
<dbReference type="PANTHER" id="PTHR37832:SF1">
    <property type="entry name" value="STRESS-RESPONSE A_B BARREL DOMAIN-CONTAINING PROTEIN"/>
    <property type="match status" value="1"/>
</dbReference>
<evidence type="ECO:0000313" key="2">
    <source>
        <dbReference type="EMBL" id="TXN32358.1"/>
    </source>
</evidence>
<dbReference type="PANTHER" id="PTHR37832">
    <property type="entry name" value="BLL2683 PROTEIN"/>
    <property type="match status" value="1"/>
</dbReference>
<feature type="domain" description="Stress-response A/B barrel" evidence="1">
    <location>
        <begin position="2"/>
        <end position="97"/>
    </location>
</feature>
<dbReference type="InterPro" id="IPR013097">
    <property type="entry name" value="Dabb"/>
</dbReference>
<reference evidence="2 3" key="1">
    <citation type="submission" date="2019-08" db="EMBL/GenBank/DDBJ databases">
        <title>Bacterial whole genome sequence for Glaciihabitans sp. CHu50b-6-2.</title>
        <authorList>
            <person name="Jin L."/>
        </authorList>
    </citation>
    <scope>NUCLEOTIDE SEQUENCE [LARGE SCALE GENOMIC DNA]</scope>
    <source>
        <strain evidence="2 3">CHu50b-6-2</strain>
    </source>
</reference>
<dbReference type="Pfam" id="PF07876">
    <property type="entry name" value="Dabb"/>
    <property type="match status" value="1"/>
</dbReference>
<dbReference type="Proteomes" id="UP000321379">
    <property type="component" value="Unassembled WGS sequence"/>
</dbReference>
<dbReference type="PROSITE" id="PS51502">
    <property type="entry name" value="S_R_A_B_BARREL"/>
    <property type="match status" value="1"/>
</dbReference>
<evidence type="ECO:0000313" key="3">
    <source>
        <dbReference type="Proteomes" id="UP000321379"/>
    </source>
</evidence>
<evidence type="ECO:0000259" key="1">
    <source>
        <dbReference type="PROSITE" id="PS51502"/>
    </source>
</evidence>
<gene>
    <name evidence="2" type="ORF">FVP33_01695</name>
</gene>
<dbReference type="EMBL" id="VRMG01000003">
    <property type="protein sequence ID" value="TXN32358.1"/>
    <property type="molecule type" value="Genomic_DNA"/>
</dbReference>
<dbReference type="SMART" id="SM00886">
    <property type="entry name" value="Dabb"/>
    <property type="match status" value="1"/>
</dbReference>
<keyword evidence="3" id="KW-1185">Reference proteome</keyword>
<dbReference type="RefSeq" id="WP_147781904.1">
    <property type="nucleotide sequence ID" value="NZ_VRMG01000003.1"/>
</dbReference>